<keyword evidence="1" id="KW-0812">Transmembrane</keyword>
<gene>
    <name evidence="2" type="ORF">LKD48_11700</name>
</gene>
<dbReference type="Proteomes" id="UP001198200">
    <property type="component" value="Unassembled WGS sequence"/>
</dbReference>
<feature type="transmembrane region" description="Helical" evidence="1">
    <location>
        <begin position="12"/>
        <end position="31"/>
    </location>
</feature>
<keyword evidence="1" id="KW-0472">Membrane</keyword>
<dbReference type="RefSeq" id="WP_118612799.1">
    <property type="nucleotide sequence ID" value="NZ_JAJEQN010000031.1"/>
</dbReference>
<evidence type="ECO:0000313" key="2">
    <source>
        <dbReference type="EMBL" id="MCC2222289.1"/>
    </source>
</evidence>
<reference evidence="2 3" key="1">
    <citation type="submission" date="2021-10" db="EMBL/GenBank/DDBJ databases">
        <title>Anaerobic single-cell dispensing facilitates the cultivation of human gut bacteria.</title>
        <authorList>
            <person name="Afrizal A."/>
        </authorList>
    </citation>
    <scope>NUCLEOTIDE SEQUENCE [LARGE SCALE GENOMIC DNA]</scope>
    <source>
        <strain evidence="2 3">CLA-AA-H224</strain>
    </source>
</reference>
<proteinExistence type="predicted"/>
<organism evidence="2 3">
    <name type="scientific">Anthropogastromicrobium aceti</name>
    <dbReference type="NCBI Taxonomy" id="2981768"/>
    <lineage>
        <taxon>Bacteria</taxon>
        <taxon>Bacillati</taxon>
        <taxon>Bacillota</taxon>
        <taxon>Clostridia</taxon>
        <taxon>Lachnospirales</taxon>
        <taxon>Lachnospiraceae</taxon>
        <taxon>Anthropogastromicrobium</taxon>
    </lineage>
</organism>
<evidence type="ECO:0000313" key="3">
    <source>
        <dbReference type="Proteomes" id="UP001198200"/>
    </source>
</evidence>
<keyword evidence="1" id="KW-1133">Transmembrane helix</keyword>
<keyword evidence="3" id="KW-1185">Reference proteome</keyword>
<dbReference type="AlphaFoldDB" id="A0AAE3E5T6"/>
<protein>
    <submittedName>
        <fullName evidence="2">Uncharacterized protein</fullName>
    </submittedName>
</protein>
<comment type="caution">
    <text evidence="2">The sequence shown here is derived from an EMBL/GenBank/DDBJ whole genome shotgun (WGS) entry which is preliminary data.</text>
</comment>
<dbReference type="EMBL" id="JAJEQN010000031">
    <property type="protein sequence ID" value="MCC2222289.1"/>
    <property type="molecule type" value="Genomic_DNA"/>
</dbReference>
<dbReference type="PROSITE" id="PS51257">
    <property type="entry name" value="PROKAR_LIPOPROTEIN"/>
    <property type="match status" value="1"/>
</dbReference>
<accession>A0AAE3E5T6</accession>
<name>A0AAE3E5T6_9FIRM</name>
<sequence>MYRSFHPRRKEKIVTTILWFLALACSTYILWKINPYPIQRGIGWTKQKTEQFLNRCIDNTVSNTLPSLSIFFDCEGLSKENITQTNTFFSSDPFYQQFQNNIGCSPDKKQV</sequence>
<evidence type="ECO:0000256" key="1">
    <source>
        <dbReference type="SAM" id="Phobius"/>
    </source>
</evidence>